<dbReference type="PANTHER" id="PTHR42752">
    <property type="entry name" value="IMIDAZOLONEPROPIONASE"/>
    <property type="match status" value="1"/>
</dbReference>
<dbReference type="OrthoDB" id="9776455at2"/>
<sequence>MLDLLLTNAAVATMADGRPFGLVKDGAVGIEKGKIAWIGAAAQAPPATTVRDLSGKVLTPGLVDPHTHIVYGEEGLIDFEVLSQGGQRWDLEPAGGGVGNLVKRTRLLSEEALYAASRARMSRLIANGVTTVESKSGAGLDMDTELRSMRVSRRLGRDLPVTVVSTYLGAHGLAPEFAGRRDDYVTFMSEEVLPEAVRQGLVDQVDGFCDKVGFTHAQMDRLFAKARLYGLGVKLHADQYTDFGAGAVVARHRGLSADHLEYASEATVRGMAEAGTVATLLAGAHLSLNETQKPPVKLFRELGVPMALATNSNPVSSPTVSPASQMHLACFLFRLTPEEALKGFTVNGARALGLQASAGLIAVGRAADLAVWDTDDPRGIAYAIGGAPCLAVIKDGRIVHEAPVPRFDRPDLVRA</sequence>
<evidence type="ECO:0000256" key="1">
    <source>
        <dbReference type="ARBA" id="ARBA00005023"/>
    </source>
</evidence>
<organism evidence="10 11">
    <name type="scientific">Reyranella soli</name>
    <dbReference type="NCBI Taxonomy" id="1230389"/>
    <lineage>
        <taxon>Bacteria</taxon>
        <taxon>Pseudomonadati</taxon>
        <taxon>Pseudomonadota</taxon>
        <taxon>Alphaproteobacteria</taxon>
        <taxon>Hyphomicrobiales</taxon>
        <taxon>Reyranellaceae</taxon>
        <taxon>Reyranella</taxon>
    </lineage>
</organism>
<evidence type="ECO:0000256" key="5">
    <source>
        <dbReference type="ARBA" id="ARBA00022808"/>
    </source>
</evidence>
<protein>
    <recommendedName>
        <fullName evidence="2 8">Imidazolonepropionase</fullName>
        <ecNumber evidence="2 8">3.5.2.7</ecNumber>
    </recommendedName>
</protein>
<comment type="caution">
    <text evidence="10">The sequence shown here is derived from an EMBL/GenBank/DDBJ whole genome shotgun (WGS) entry which is preliminary data.</text>
</comment>
<evidence type="ECO:0000313" key="10">
    <source>
        <dbReference type="EMBL" id="GEP62086.1"/>
    </source>
</evidence>
<dbReference type="InterPro" id="IPR005920">
    <property type="entry name" value="HutI"/>
</dbReference>
<dbReference type="Proteomes" id="UP000321058">
    <property type="component" value="Unassembled WGS sequence"/>
</dbReference>
<dbReference type="PANTHER" id="PTHR42752:SF1">
    <property type="entry name" value="IMIDAZOLONEPROPIONASE-RELATED"/>
    <property type="match status" value="1"/>
</dbReference>
<dbReference type="GO" id="GO:0005737">
    <property type="term" value="C:cytoplasm"/>
    <property type="evidence" value="ECO:0007669"/>
    <property type="project" value="UniProtKB-UniRule"/>
</dbReference>
<dbReference type="RefSeq" id="WP_147157351.1">
    <property type="nucleotide sequence ID" value="NZ_BKAJ01000304.1"/>
</dbReference>
<dbReference type="GO" id="GO:0050480">
    <property type="term" value="F:imidazolonepropionase activity"/>
    <property type="evidence" value="ECO:0007669"/>
    <property type="project" value="UniProtKB-UniRule"/>
</dbReference>
<dbReference type="Gene3D" id="3.20.20.140">
    <property type="entry name" value="Metal-dependent hydrolases"/>
    <property type="match status" value="1"/>
</dbReference>
<keyword evidence="7" id="KW-0408">Iron</keyword>
<evidence type="ECO:0000256" key="2">
    <source>
        <dbReference type="ARBA" id="ARBA00012864"/>
    </source>
</evidence>
<dbReference type="AlphaFoldDB" id="A0A512NSZ9"/>
<reference evidence="10 11" key="1">
    <citation type="submission" date="2019-07" db="EMBL/GenBank/DDBJ databases">
        <title>Whole genome shotgun sequence of Reyranella soli NBRC 108950.</title>
        <authorList>
            <person name="Hosoyama A."/>
            <person name="Uohara A."/>
            <person name="Ohji S."/>
            <person name="Ichikawa N."/>
        </authorList>
    </citation>
    <scope>NUCLEOTIDE SEQUENCE [LARGE SCALE GENOMIC DNA]</scope>
    <source>
        <strain evidence="10 11">NBRC 108950</strain>
    </source>
</reference>
<gene>
    <name evidence="10" type="primary">hutI_2</name>
    <name evidence="10" type="ORF">RSO01_92520</name>
</gene>
<dbReference type="Pfam" id="PF01979">
    <property type="entry name" value="Amidohydro_1"/>
    <property type="match status" value="1"/>
</dbReference>
<evidence type="ECO:0000256" key="3">
    <source>
        <dbReference type="ARBA" id="ARBA00022723"/>
    </source>
</evidence>
<keyword evidence="3" id="KW-0479">Metal-binding</keyword>
<evidence type="ECO:0000256" key="7">
    <source>
        <dbReference type="ARBA" id="ARBA00023004"/>
    </source>
</evidence>
<feature type="domain" description="Amidohydrolase-related" evidence="9">
    <location>
        <begin position="57"/>
        <end position="399"/>
    </location>
</feature>
<evidence type="ECO:0000313" key="11">
    <source>
        <dbReference type="Proteomes" id="UP000321058"/>
    </source>
</evidence>
<dbReference type="InterPro" id="IPR011059">
    <property type="entry name" value="Metal-dep_hydrolase_composite"/>
</dbReference>
<evidence type="ECO:0000256" key="4">
    <source>
        <dbReference type="ARBA" id="ARBA00022801"/>
    </source>
</evidence>
<dbReference type="SUPFAM" id="SSF51338">
    <property type="entry name" value="Composite domain of metallo-dependent hydrolases"/>
    <property type="match status" value="1"/>
</dbReference>
<dbReference type="NCBIfam" id="TIGR01224">
    <property type="entry name" value="hutI"/>
    <property type="match status" value="1"/>
</dbReference>
<dbReference type="SUPFAM" id="SSF51556">
    <property type="entry name" value="Metallo-dependent hydrolases"/>
    <property type="match status" value="1"/>
</dbReference>
<keyword evidence="6" id="KW-0862">Zinc</keyword>
<evidence type="ECO:0000259" key="9">
    <source>
        <dbReference type="Pfam" id="PF01979"/>
    </source>
</evidence>
<dbReference type="EC" id="3.5.2.7" evidence="2 8"/>
<dbReference type="InterPro" id="IPR006680">
    <property type="entry name" value="Amidohydro-rel"/>
</dbReference>
<accession>A0A512NSZ9</accession>
<dbReference type="GO" id="GO:0046872">
    <property type="term" value="F:metal ion binding"/>
    <property type="evidence" value="ECO:0007669"/>
    <property type="project" value="UniProtKB-KW"/>
</dbReference>
<proteinExistence type="predicted"/>
<evidence type="ECO:0000256" key="6">
    <source>
        <dbReference type="ARBA" id="ARBA00022833"/>
    </source>
</evidence>
<dbReference type="InterPro" id="IPR032466">
    <property type="entry name" value="Metal_Hydrolase"/>
</dbReference>
<comment type="pathway">
    <text evidence="1">Amino-acid degradation.</text>
</comment>
<keyword evidence="4" id="KW-0378">Hydrolase</keyword>
<dbReference type="Gene3D" id="2.30.40.10">
    <property type="entry name" value="Urease, subunit C, domain 1"/>
    <property type="match status" value="1"/>
</dbReference>
<evidence type="ECO:0000256" key="8">
    <source>
        <dbReference type="NCBIfam" id="TIGR01224"/>
    </source>
</evidence>
<dbReference type="EMBL" id="BKAJ01000304">
    <property type="protein sequence ID" value="GEP62086.1"/>
    <property type="molecule type" value="Genomic_DNA"/>
</dbReference>
<keyword evidence="11" id="KW-1185">Reference proteome</keyword>
<keyword evidence="5" id="KW-0369">Histidine metabolism</keyword>
<dbReference type="GO" id="GO:0019556">
    <property type="term" value="P:L-histidine catabolic process to glutamate and formamide"/>
    <property type="evidence" value="ECO:0007669"/>
    <property type="project" value="UniProtKB-UniRule"/>
</dbReference>
<name>A0A512NSZ9_9HYPH</name>